<organism evidence="2 3">
    <name type="scientific">Cordylochernes scorpioides</name>
    <dbReference type="NCBI Taxonomy" id="51811"/>
    <lineage>
        <taxon>Eukaryota</taxon>
        <taxon>Metazoa</taxon>
        <taxon>Ecdysozoa</taxon>
        <taxon>Arthropoda</taxon>
        <taxon>Chelicerata</taxon>
        <taxon>Arachnida</taxon>
        <taxon>Pseudoscorpiones</taxon>
        <taxon>Cheliferoidea</taxon>
        <taxon>Chernetidae</taxon>
        <taxon>Cordylochernes</taxon>
    </lineage>
</organism>
<proteinExistence type="predicted"/>
<evidence type="ECO:0000313" key="3">
    <source>
        <dbReference type="Proteomes" id="UP001235939"/>
    </source>
</evidence>
<gene>
    <name evidence="2" type="ORF">LAZ67_13000775</name>
</gene>
<dbReference type="InterPro" id="IPR055469">
    <property type="entry name" value="DUF7041"/>
</dbReference>
<evidence type="ECO:0000313" key="2">
    <source>
        <dbReference type="EMBL" id="UYV75620.1"/>
    </source>
</evidence>
<feature type="domain" description="DUF7041" evidence="1">
    <location>
        <begin position="26"/>
        <end position="102"/>
    </location>
</feature>
<dbReference type="PANTHER" id="PTHR33327:SF3">
    <property type="entry name" value="RNA-DIRECTED DNA POLYMERASE"/>
    <property type="match status" value="1"/>
</dbReference>
<dbReference type="Pfam" id="PF23055">
    <property type="entry name" value="DUF7041"/>
    <property type="match status" value="1"/>
</dbReference>
<accession>A0ABY6L787</accession>
<keyword evidence="3" id="KW-1185">Reference proteome</keyword>
<reference evidence="2 3" key="1">
    <citation type="submission" date="2022-01" db="EMBL/GenBank/DDBJ databases">
        <title>A chromosomal length assembly of Cordylochernes scorpioides.</title>
        <authorList>
            <person name="Zeh D."/>
            <person name="Zeh J."/>
        </authorList>
    </citation>
    <scope>NUCLEOTIDE SEQUENCE [LARGE SCALE GENOMIC DNA]</scope>
    <source>
        <strain evidence="2">IN4F17</strain>
        <tissue evidence="2">Whole Body</tissue>
    </source>
</reference>
<dbReference type="EMBL" id="CP092875">
    <property type="protein sequence ID" value="UYV75620.1"/>
    <property type="molecule type" value="Genomic_DNA"/>
</dbReference>
<protein>
    <recommendedName>
        <fullName evidence="1">DUF7041 domain-containing protein</fullName>
    </recommendedName>
</protein>
<name>A0ABY6L787_9ARAC</name>
<dbReference type="PANTHER" id="PTHR33327">
    <property type="entry name" value="ENDONUCLEASE"/>
    <property type="match status" value="1"/>
</dbReference>
<evidence type="ECO:0000259" key="1">
    <source>
        <dbReference type="Pfam" id="PF23055"/>
    </source>
</evidence>
<sequence length="127" mass="14625">MIQNDIWLANSHFVTESASGTIGRCENPEICFFQVEQQYFITGITSEATEFNYLVAQLELKYIEIIWDIVENVAASNKYSFANKRLLNAFQESESKKFKRLISGIELGDSKPSQLLKIEIHSYIQHI</sequence>
<dbReference type="Proteomes" id="UP001235939">
    <property type="component" value="Chromosome 13"/>
</dbReference>